<evidence type="ECO:0000256" key="2">
    <source>
        <dbReference type="ARBA" id="ARBA00023125"/>
    </source>
</evidence>
<sequence length="132" mass="15040">MDQFNLTIGKLSDQTGVKIETIRYYEKIGLMPEPPRTESGRRLYDGVLADRLCFIRRGRELGFSLDDIRALLGLEDRKPTCAEVFEITSTHVEMIRTKISDLKKLERTLSTVAKGCSRNRTPDCAIIKTLFS</sequence>
<dbReference type="InterPro" id="IPR000551">
    <property type="entry name" value="MerR-type_HTH_dom"/>
</dbReference>
<name>A0AAE9ZE16_9PROT</name>
<evidence type="ECO:0000256" key="3">
    <source>
        <dbReference type="ARBA" id="ARBA00023163"/>
    </source>
</evidence>
<dbReference type="InterPro" id="IPR015358">
    <property type="entry name" value="Tscrpt_reg_MerR_DNA-bd"/>
</dbReference>
<evidence type="ECO:0000313" key="5">
    <source>
        <dbReference type="EMBL" id="WDI31940.1"/>
    </source>
</evidence>
<dbReference type="KEGG" id="hfl:PUV54_01895"/>
<dbReference type="Proteomes" id="UP001214043">
    <property type="component" value="Chromosome"/>
</dbReference>
<dbReference type="PRINTS" id="PR00040">
    <property type="entry name" value="HTHMERR"/>
</dbReference>
<keyword evidence="3" id="KW-0804">Transcription</keyword>
<dbReference type="PROSITE" id="PS50937">
    <property type="entry name" value="HTH_MERR_2"/>
    <property type="match status" value="1"/>
</dbReference>
<organism evidence="5 6">
    <name type="scientific">Hyphococcus flavus</name>
    <dbReference type="NCBI Taxonomy" id="1866326"/>
    <lineage>
        <taxon>Bacteria</taxon>
        <taxon>Pseudomonadati</taxon>
        <taxon>Pseudomonadota</taxon>
        <taxon>Alphaproteobacteria</taxon>
        <taxon>Parvularculales</taxon>
        <taxon>Parvularculaceae</taxon>
        <taxon>Hyphococcus</taxon>
    </lineage>
</organism>
<keyword evidence="2" id="KW-0238">DNA-binding</keyword>
<dbReference type="GO" id="GO:0003677">
    <property type="term" value="F:DNA binding"/>
    <property type="evidence" value="ECO:0007669"/>
    <property type="project" value="UniProtKB-KW"/>
</dbReference>
<keyword evidence="6" id="KW-1185">Reference proteome</keyword>
<evidence type="ECO:0000256" key="1">
    <source>
        <dbReference type="ARBA" id="ARBA00023015"/>
    </source>
</evidence>
<dbReference type="PROSITE" id="PS00552">
    <property type="entry name" value="HTH_MERR_1"/>
    <property type="match status" value="1"/>
</dbReference>
<dbReference type="InterPro" id="IPR009061">
    <property type="entry name" value="DNA-bd_dom_put_sf"/>
</dbReference>
<dbReference type="EMBL" id="CP118166">
    <property type="protein sequence ID" value="WDI31940.1"/>
    <property type="molecule type" value="Genomic_DNA"/>
</dbReference>
<dbReference type="Pfam" id="PF09278">
    <property type="entry name" value="MerR-DNA-bind"/>
    <property type="match status" value="1"/>
</dbReference>
<dbReference type="PANTHER" id="PTHR30204:SF92">
    <property type="entry name" value="HTH-TYPE TRANSCRIPTIONAL REGULATOR ZNTR"/>
    <property type="match status" value="1"/>
</dbReference>
<accession>A0AAE9ZE16</accession>
<dbReference type="Gene3D" id="1.10.1660.10">
    <property type="match status" value="1"/>
</dbReference>
<dbReference type="SUPFAM" id="SSF46955">
    <property type="entry name" value="Putative DNA-binding domain"/>
    <property type="match status" value="1"/>
</dbReference>
<dbReference type="GO" id="GO:0003700">
    <property type="term" value="F:DNA-binding transcription factor activity"/>
    <property type="evidence" value="ECO:0007669"/>
    <property type="project" value="InterPro"/>
</dbReference>
<evidence type="ECO:0000259" key="4">
    <source>
        <dbReference type="PROSITE" id="PS50937"/>
    </source>
</evidence>
<dbReference type="AlphaFoldDB" id="A0AAE9ZE16"/>
<feature type="domain" description="HTH merR-type" evidence="4">
    <location>
        <begin position="5"/>
        <end position="74"/>
    </location>
</feature>
<dbReference type="PANTHER" id="PTHR30204">
    <property type="entry name" value="REDOX-CYCLING DRUG-SENSING TRANSCRIPTIONAL ACTIVATOR SOXR"/>
    <property type="match status" value="1"/>
</dbReference>
<dbReference type="SMART" id="SM00422">
    <property type="entry name" value="HTH_MERR"/>
    <property type="match status" value="1"/>
</dbReference>
<gene>
    <name evidence="5" type="ORF">PUV54_01895</name>
</gene>
<dbReference type="InterPro" id="IPR047057">
    <property type="entry name" value="MerR_fam"/>
</dbReference>
<evidence type="ECO:0000313" key="6">
    <source>
        <dbReference type="Proteomes" id="UP001214043"/>
    </source>
</evidence>
<dbReference type="Pfam" id="PF00376">
    <property type="entry name" value="MerR"/>
    <property type="match status" value="1"/>
</dbReference>
<dbReference type="CDD" id="cd04785">
    <property type="entry name" value="HTH_CadR-PbrR-like"/>
    <property type="match status" value="1"/>
</dbReference>
<reference evidence="5" key="1">
    <citation type="submission" date="2023-02" db="EMBL/GenBank/DDBJ databases">
        <title>Genome sequence of Hyphococcus flavus.</title>
        <authorList>
            <person name="Rong J.-C."/>
            <person name="Zhao Q."/>
            <person name="Yi M."/>
            <person name="Wu J.-Y."/>
        </authorList>
    </citation>
    <scope>NUCLEOTIDE SEQUENCE</scope>
    <source>
        <strain evidence="5">MCCC 1K03223</strain>
    </source>
</reference>
<keyword evidence="1" id="KW-0805">Transcription regulation</keyword>
<proteinExistence type="predicted"/>
<dbReference type="RefSeq" id="WP_274493824.1">
    <property type="nucleotide sequence ID" value="NZ_CP118166.1"/>
</dbReference>
<protein>
    <submittedName>
        <fullName evidence="5">Helix-turn-helix domain-containing protein</fullName>
    </submittedName>
</protein>